<dbReference type="GO" id="GO:0016787">
    <property type="term" value="F:hydrolase activity"/>
    <property type="evidence" value="ECO:0007669"/>
    <property type="project" value="UniProtKB-KW"/>
</dbReference>
<feature type="domain" description="Helicase C-terminal" evidence="5">
    <location>
        <begin position="879"/>
        <end position="1042"/>
    </location>
</feature>
<dbReference type="EMBL" id="CP144546">
    <property type="protein sequence ID" value="WVW85466.1"/>
    <property type="molecule type" value="Genomic_DNA"/>
</dbReference>
<dbReference type="InterPro" id="IPR027417">
    <property type="entry name" value="P-loop_NTPase"/>
</dbReference>
<keyword evidence="3" id="KW-0067">ATP-binding</keyword>
<evidence type="ECO:0000259" key="5">
    <source>
        <dbReference type="PROSITE" id="PS51194"/>
    </source>
</evidence>
<dbReference type="SUPFAM" id="SSF52540">
    <property type="entry name" value="P-loop containing nucleoside triphosphate hydrolases"/>
    <property type="match status" value="2"/>
</dbReference>
<protein>
    <recommendedName>
        <fullName evidence="5">Helicase C-terminal domain-containing protein</fullName>
    </recommendedName>
</protein>
<dbReference type="PANTHER" id="PTHR45626:SF51">
    <property type="entry name" value="SNF2-RELATED DOMAIN-CONTAINING PROTEIN"/>
    <property type="match status" value="1"/>
</dbReference>
<gene>
    <name evidence="6" type="ORF">I302_107504</name>
</gene>
<dbReference type="GO" id="GO:0005524">
    <property type="term" value="F:ATP binding"/>
    <property type="evidence" value="ECO:0007669"/>
    <property type="project" value="UniProtKB-KW"/>
</dbReference>
<dbReference type="InterPro" id="IPR000330">
    <property type="entry name" value="SNF2_N"/>
</dbReference>
<proteinExistence type="predicted"/>
<dbReference type="InterPro" id="IPR038718">
    <property type="entry name" value="SNF2-like_sf"/>
</dbReference>
<dbReference type="PANTHER" id="PTHR45626">
    <property type="entry name" value="TRANSCRIPTION TERMINATION FACTOR 2-RELATED"/>
    <property type="match status" value="1"/>
</dbReference>
<sequence>MSFPDSIQLGIISLGLTYHFPSSSEPRWSPLSTAFLDSDALFDEFSITMVELLRLALCDGGLGFQGEWIRQGVRIIVRCWILPSDAPGSMWKAFVPRERERVVKGLLKNVRRYWELEEVEGETLMAMKPDDHQSMQELYSSVPSPPDPHFQYSESLSDRELFDGLQNCENPFGVKTDLYKYQVRSVSKMIQMEMQPERLVDPLFTPLEEAGRNGTYYVNMSNWDIQRHPGWYDLPRGGILCEQMGTGKTLMCLSLITSTLYQPTLPPPISIDLSPVTTDVAERTYPFSANADIRALTGYPRTRMHLTFPSLLELCANVLATNDPSAKHNKALPEILRPLLERRTFYCTLPVDNECPRQAKQKTHEQTVKKVYLAKGTLVIVPQILFHQWQSEIEHHLEEGVLSVYNVEGKELPSIETLLEYDVVLIDTLRFGAEETQHRKSRGLKPSILLKARWKRIILDEGHTAQSKLTNSMTFARQLSVERRWLVSGTPTRHLQQGGETELDTMEMSTSNHPLQPSTSSENNVHHDARMVRRAWNQLELEDAYRIGRMIGGFLAAEPFKTEGGFERNVIAPLRNKEGPSFGAVRSMRYIMNGLMVKHAPKVIDLESELPPSTISNELLQFDSLQKITYNVLAALVASNVYTSGGEDMDYFLHKDNRDAFLQVVDNLHLACFWYSARDMGVQGCLDRTKSWLDRHLEADPYVREQLIEACCHLRSALDHPGWGEWMTNGVSMPLTGQSLPPLLKEAWSDSFNTKPDMVDVHSFNTLRELNQRGRTIQDLHIAGWDYRNNKLEEFQKTMAKYMEKHAKEQQKLAKAKNSSAAKAPKAAIKSNSSPAKDRPKKRKHGDMDEVDGRIEEAERNAALASMSSTEAAPDMPRPLPSVIHTTSKSAKANFVAKTILSADKDDKFVIFGDAYELGHLTEILDLLDITSTFVGSELFTRDRRKALDDFQKPEIRVCLLDLKVGARGLNLVVANRVIFLRPIWNPDVQAQAVKRVHRIGQTRPTKIHILVTEGTFEEDIAKRSSKNRSQDDEKLYSRAMIENPRFVYPERKQTETFAVRFMPTSETLSAGAVNGVSGGSRSGPFEYPRVHPPPSSTFVHDDMPHGHNSRRASTPMNEIREGDAEGKIRKRARVMFA</sequence>
<dbReference type="Gene3D" id="3.40.50.300">
    <property type="entry name" value="P-loop containing nucleotide triphosphate hydrolases"/>
    <property type="match status" value="1"/>
</dbReference>
<keyword evidence="1" id="KW-0547">Nucleotide-binding</keyword>
<dbReference type="CDD" id="cd18793">
    <property type="entry name" value="SF2_C_SNF"/>
    <property type="match status" value="1"/>
</dbReference>
<keyword evidence="2" id="KW-0378">Hydrolase</keyword>
<dbReference type="SMART" id="SM00490">
    <property type="entry name" value="HELICc"/>
    <property type="match status" value="1"/>
</dbReference>
<evidence type="ECO:0000313" key="6">
    <source>
        <dbReference type="EMBL" id="WVW85466.1"/>
    </source>
</evidence>
<dbReference type="InterPro" id="IPR049730">
    <property type="entry name" value="SNF2/RAD54-like_C"/>
</dbReference>
<dbReference type="GO" id="GO:0005634">
    <property type="term" value="C:nucleus"/>
    <property type="evidence" value="ECO:0007669"/>
    <property type="project" value="TreeGrafter"/>
</dbReference>
<dbReference type="GO" id="GO:0008094">
    <property type="term" value="F:ATP-dependent activity, acting on DNA"/>
    <property type="evidence" value="ECO:0007669"/>
    <property type="project" value="TreeGrafter"/>
</dbReference>
<dbReference type="Pfam" id="PF00176">
    <property type="entry name" value="SNF2-rel_dom"/>
    <property type="match status" value="1"/>
</dbReference>
<reference evidence="6" key="2">
    <citation type="submission" date="2024-02" db="EMBL/GenBank/DDBJ databases">
        <title>Comparative genomics of Cryptococcus and Kwoniella reveals pathogenesis evolution and contrasting modes of karyotype evolution via chromosome fusion or intercentromeric recombination.</title>
        <authorList>
            <person name="Coelho M.A."/>
            <person name="David-Palma M."/>
            <person name="Shea T."/>
            <person name="Bowers K."/>
            <person name="McGinley-Smith S."/>
            <person name="Mohammad A.W."/>
            <person name="Gnirke A."/>
            <person name="Yurkov A.M."/>
            <person name="Nowrousian M."/>
            <person name="Sun S."/>
            <person name="Cuomo C.A."/>
            <person name="Heitman J."/>
        </authorList>
    </citation>
    <scope>NUCLEOTIDE SEQUENCE</scope>
    <source>
        <strain evidence="6">CBS 10118</strain>
    </source>
</reference>
<reference evidence="6" key="1">
    <citation type="submission" date="2013-07" db="EMBL/GenBank/DDBJ databases">
        <authorList>
            <consortium name="The Broad Institute Genome Sequencing Platform"/>
            <person name="Cuomo C."/>
            <person name="Litvintseva A."/>
            <person name="Chen Y."/>
            <person name="Heitman J."/>
            <person name="Sun S."/>
            <person name="Springer D."/>
            <person name="Dromer F."/>
            <person name="Young S.K."/>
            <person name="Zeng Q."/>
            <person name="Gargeya S."/>
            <person name="Fitzgerald M."/>
            <person name="Abouelleil A."/>
            <person name="Alvarado L."/>
            <person name="Berlin A.M."/>
            <person name="Chapman S.B."/>
            <person name="Dewar J."/>
            <person name="Goldberg J."/>
            <person name="Griggs A."/>
            <person name="Gujja S."/>
            <person name="Hansen M."/>
            <person name="Howarth C."/>
            <person name="Imamovic A."/>
            <person name="Larimer J."/>
            <person name="McCowan C."/>
            <person name="Murphy C."/>
            <person name="Pearson M."/>
            <person name="Priest M."/>
            <person name="Roberts A."/>
            <person name="Saif S."/>
            <person name="Shea T."/>
            <person name="Sykes S."/>
            <person name="Wortman J."/>
            <person name="Nusbaum C."/>
            <person name="Birren B."/>
        </authorList>
    </citation>
    <scope>NUCLEOTIDE SEQUENCE</scope>
    <source>
        <strain evidence="6">CBS 10118</strain>
    </source>
</reference>
<evidence type="ECO:0000256" key="1">
    <source>
        <dbReference type="ARBA" id="ARBA00022741"/>
    </source>
</evidence>
<evidence type="ECO:0000256" key="2">
    <source>
        <dbReference type="ARBA" id="ARBA00022801"/>
    </source>
</evidence>
<dbReference type="GO" id="GO:0006281">
    <property type="term" value="P:DNA repair"/>
    <property type="evidence" value="ECO:0007669"/>
    <property type="project" value="TreeGrafter"/>
</dbReference>
<name>A0AAJ8MBL2_9TREE</name>
<feature type="region of interest" description="Disordered" evidence="4">
    <location>
        <begin position="806"/>
        <end position="853"/>
    </location>
</feature>
<dbReference type="RefSeq" id="XP_019044841.2">
    <property type="nucleotide sequence ID" value="XM_019193364.2"/>
</dbReference>
<dbReference type="InterPro" id="IPR050628">
    <property type="entry name" value="SNF2_RAD54_helicase_TF"/>
</dbReference>
<dbReference type="SMART" id="SM00487">
    <property type="entry name" value="DEXDc"/>
    <property type="match status" value="1"/>
</dbReference>
<feature type="compositionally biased region" description="Low complexity" evidence="4">
    <location>
        <begin position="816"/>
        <end position="835"/>
    </location>
</feature>
<accession>A0AAJ8MBL2</accession>
<organism evidence="6 7">
    <name type="scientific">Kwoniella bestiolae CBS 10118</name>
    <dbReference type="NCBI Taxonomy" id="1296100"/>
    <lineage>
        <taxon>Eukaryota</taxon>
        <taxon>Fungi</taxon>
        <taxon>Dikarya</taxon>
        <taxon>Basidiomycota</taxon>
        <taxon>Agaricomycotina</taxon>
        <taxon>Tremellomycetes</taxon>
        <taxon>Tremellales</taxon>
        <taxon>Cryptococcaceae</taxon>
        <taxon>Kwoniella</taxon>
    </lineage>
</organism>
<dbReference type="InterPro" id="IPR014001">
    <property type="entry name" value="Helicase_ATP-bd"/>
</dbReference>
<dbReference type="Pfam" id="PF00271">
    <property type="entry name" value="Helicase_C"/>
    <property type="match status" value="1"/>
</dbReference>
<evidence type="ECO:0000256" key="3">
    <source>
        <dbReference type="ARBA" id="ARBA00022840"/>
    </source>
</evidence>
<dbReference type="KEGG" id="kbi:30211154"/>
<evidence type="ECO:0000256" key="4">
    <source>
        <dbReference type="SAM" id="MobiDB-lite"/>
    </source>
</evidence>
<keyword evidence="7" id="KW-1185">Reference proteome</keyword>
<dbReference type="PROSITE" id="PS51194">
    <property type="entry name" value="HELICASE_CTER"/>
    <property type="match status" value="1"/>
</dbReference>
<evidence type="ECO:0000313" key="7">
    <source>
        <dbReference type="Proteomes" id="UP000092730"/>
    </source>
</evidence>
<dbReference type="AlphaFoldDB" id="A0AAJ8MBL2"/>
<dbReference type="Proteomes" id="UP000092730">
    <property type="component" value="Chromosome 6"/>
</dbReference>
<dbReference type="InterPro" id="IPR001650">
    <property type="entry name" value="Helicase_C-like"/>
</dbReference>
<dbReference type="GeneID" id="30211154"/>
<dbReference type="Gene3D" id="3.40.50.10810">
    <property type="entry name" value="Tandem AAA-ATPase domain"/>
    <property type="match status" value="1"/>
</dbReference>